<organism evidence="1">
    <name type="scientific">marine sediment metagenome</name>
    <dbReference type="NCBI Taxonomy" id="412755"/>
    <lineage>
        <taxon>unclassified sequences</taxon>
        <taxon>metagenomes</taxon>
        <taxon>ecological metagenomes</taxon>
    </lineage>
</organism>
<dbReference type="EMBL" id="BARW01001884">
    <property type="protein sequence ID" value="GAI65025.1"/>
    <property type="molecule type" value="Genomic_DNA"/>
</dbReference>
<evidence type="ECO:0000313" key="1">
    <source>
        <dbReference type="EMBL" id="GAI65025.1"/>
    </source>
</evidence>
<gene>
    <name evidence="1" type="ORF">S12H4_05630</name>
</gene>
<accession>X1RPD8</accession>
<reference evidence="1" key="1">
    <citation type="journal article" date="2014" name="Front. Microbiol.">
        <title>High frequency of phylogenetically diverse reductive dehalogenase-homologous genes in deep subseafloor sedimentary metagenomes.</title>
        <authorList>
            <person name="Kawai M."/>
            <person name="Futagami T."/>
            <person name="Toyoda A."/>
            <person name="Takaki Y."/>
            <person name="Nishi S."/>
            <person name="Hori S."/>
            <person name="Arai W."/>
            <person name="Tsubouchi T."/>
            <person name="Morono Y."/>
            <person name="Uchiyama I."/>
            <person name="Ito T."/>
            <person name="Fujiyama A."/>
            <person name="Inagaki F."/>
            <person name="Takami H."/>
        </authorList>
    </citation>
    <scope>NUCLEOTIDE SEQUENCE</scope>
    <source>
        <strain evidence="1">Expedition CK06-06</strain>
    </source>
</reference>
<name>X1RPD8_9ZZZZ</name>
<dbReference type="AlphaFoldDB" id="X1RPD8"/>
<proteinExistence type="predicted"/>
<protein>
    <submittedName>
        <fullName evidence="1">Uncharacterized protein</fullName>
    </submittedName>
</protein>
<sequence>MPTLYMCAGATGTRIVQLRPPFSSWGFGVGNNWGESLAFFIQPQAELSKYGSLNTFGRIKPARRQDFGLRGSDNLN</sequence>
<comment type="caution">
    <text evidence="1">The sequence shown here is derived from an EMBL/GenBank/DDBJ whole genome shotgun (WGS) entry which is preliminary data.</text>
</comment>